<dbReference type="KEGG" id="cfh:C1707_07255"/>
<evidence type="ECO:0000313" key="5">
    <source>
        <dbReference type="Proteomes" id="UP000281192"/>
    </source>
</evidence>
<feature type="compositionally biased region" description="Pro residues" evidence="1">
    <location>
        <begin position="45"/>
        <end position="54"/>
    </location>
</feature>
<evidence type="ECO:0000256" key="1">
    <source>
        <dbReference type="SAM" id="MobiDB-lite"/>
    </source>
</evidence>
<dbReference type="Proteomes" id="UP000234483">
    <property type="component" value="Unassembled WGS sequence"/>
</dbReference>
<protein>
    <submittedName>
        <fullName evidence="3">Uncharacterized protein</fullName>
    </submittedName>
</protein>
<sequence>MTGPIDSIRRAATARRALAAPKDSDRHEADGEEVVFVRDEEETPADPPPQPRPRGPFAAFAAQVMGQPGQKRGLRGGQEVLDAARSTYLGTEYSGPADRRPKAGLIKKTEI</sequence>
<dbReference type="AlphaFoldDB" id="A0A2N5D3N8"/>
<reference evidence="2 5" key="2">
    <citation type="submission" date="2018-01" db="EMBL/GenBank/DDBJ databases">
        <title>Complete genome sequence of Caulobacter flavus RHGG3.</title>
        <authorList>
            <person name="Yang E."/>
        </authorList>
    </citation>
    <scope>NUCLEOTIDE SEQUENCE [LARGE SCALE GENOMIC DNA]</scope>
    <source>
        <strain evidence="2 5">RHGG3</strain>
    </source>
</reference>
<name>A0A2N5D3N8_9CAUL</name>
<reference evidence="3 4" key="1">
    <citation type="submission" date="2017-12" db="EMBL/GenBank/DDBJ databases">
        <title>The genome sequence of Caulobacter flavus CGMCC1 15093.</title>
        <authorList>
            <person name="Gao J."/>
            <person name="Mao X."/>
            <person name="Sun J."/>
        </authorList>
    </citation>
    <scope>NUCLEOTIDE SEQUENCE [LARGE SCALE GENOMIC DNA]</scope>
    <source>
        <strain evidence="3 4">CGMCC1 15093</strain>
    </source>
</reference>
<feature type="region of interest" description="Disordered" evidence="1">
    <location>
        <begin position="16"/>
        <end position="56"/>
    </location>
</feature>
<dbReference type="EMBL" id="CP026100">
    <property type="protein sequence ID" value="AYV49485.1"/>
    <property type="molecule type" value="Genomic_DNA"/>
</dbReference>
<organism evidence="3 4">
    <name type="scientific">Caulobacter flavus</name>
    <dbReference type="NCBI Taxonomy" id="1679497"/>
    <lineage>
        <taxon>Bacteria</taxon>
        <taxon>Pseudomonadati</taxon>
        <taxon>Pseudomonadota</taxon>
        <taxon>Alphaproteobacteria</taxon>
        <taxon>Caulobacterales</taxon>
        <taxon>Caulobacteraceae</taxon>
        <taxon>Caulobacter</taxon>
    </lineage>
</organism>
<proteinExistence type="predicted"/>
<evidence type="ECO:0000313" key="2">
    <source>
        <dbReference type="EMBL" id="AYV49485.1"/>
    </source>
</evidence>
<accession>A0A2N5D3N8</accession>
<feature type="region of interest" description="Disordered" evidence="1">
    <location>
        <begin position="91"/>
        <end position="111"/>
    </location>
</feature>
<feature type="compositionally biased region" description="Basic and acidic residues" evidence="1">
    <location>
        <begin position="97"/>
        <end position="111"/>
    </location>
</feature>
<keyword evidence="5" id="KW-1185">Reference proteome</keyword>
<dbReference type="RefSeq" id="WP_101711319.1">
    <property type="nucleotide sequence ID" value="NZ_CP026100.1"/>
</dbReference>
<evidence type="ECO:0000313" key="4">
    <source>
        <dbReference type="Proteomes" id="UP000234483"/>
    </source>
</evidence>
<dbReference type="OrthoDB" id="7207160at2"/>
<dbReference type="Proteomes" id="UP000281192">
    <property type="component" value="Chromosome"/>
</dbReference>
<dbReference type="EMBL" id="PJRQ01000005">
    <property type="protein sequence ID" value="PLR20684.1"/>
    <property type="molecule type" value="Genomic_DNA"/>
</dbReference>
<evidence type="ECO:0000313" key="3">
    <source>
        <dbReference type="EMBL" id="PLR20684.1"/>
    </source>
</evidence>
<gene>
    <name evidence="2" type="ORF">C1707_07255</name>
    <name evidence="3" type="ORF">CFHF_01725</name>
</gene>